<feature type="compositionally biased region" description="Polar residues" evidence="15">
    <location>
        <begin position="433"/>
        <end position="459"/>
    </location>
</feature>
<dbReference type="InterPro" id="IPR057568">
    <property type="entry name" value="CortBP2_NAV1-like_AAA_lid"/>
</dbReference>
<feature type="repeat" description="ANK" evidence="13">
    <location>
        <begin position="1141"/>
        <end position="1173"/>
    </location>
</feature>
<evidence type="ECO:0000256" key="1">
    <source>
        <dbReference type="ARBA" id="ARBA00004544"/>
    </source>
</evidence>
<dbReference type="InterPro" id="IPR002110">
    <property type="entry name" value="Ankyrin_rpt"/>
</dbReference>
<sequence length="2167" mass="232830">MAARNLKPGSLQGYQTTETDKAQPSTLKRQPNPDWSKNDLLRLLSYFEGELQARDITIATLKAEKAKQLLYQAKYGRFGLGDPFVALQRDAEGKNDTGFDEAAIKSMYDNQLAQLENLIATQRKAQLKMREQLGNSEKRFHKVCSELEDEKKKHAHDTAQGDDVTYMLEKERERLKAEIDFEKSQNKKLEKDLKKTLASLEEERANAARHKQVAIMLIKERKNLIERLVAENQLRDDMESALTDGKSRMQSMAEGLAEESKKSLKMEAALERQNQRFDGEREALKIRLQEEEKTTGFLRSEVTRLSQQLESFQQQVRSGGPAVGAGLSPATSSSSQHLRASSSPARVASPVRGGSSSVTSQSLGVSPSGGAVLPVSSNVNVSLPQVKQSSPLQSLQSSSGMGGVGARQGSGYARPVLGAAVAVPSASAAVGRNFTSQPSTGHYSNQLIGQHGSSRQGATSPDREVIYRPAAQSSERRMGHGVSPTPANSTPTRASTPGRSEVGMGSGARISIQQGSAAIATTTQHGGGKISYHVSGGSSPSPVAPSTVPVRRGGNTVGPPSTSPAPIGRGVPPPIPPNKPNFGTPGNKPSLPPKGSVMGAYGDVLEKFGPTVGNRQQPGSKPVQIPVKVVNNSGASGGAPKAASGAGHAGMASVHTQVRDTSPSSVRKTSQYVVTTLAPSTTPPTTLVQVRSSGSSSLAVDSGPSLEFLGPEMANLQQLLATMTTGSTSASTSIAVSNPPQENSSLVSSQSFQMLPSSESDGLVLVQSTTTSTSTKSGMKGLTNYKNHAHLRLSEHSFLTSQEISSNIAVTSTQSNFLSSTNEATSKRKIVPSVLTTVAAGRDPPSNIVSNTASSRNCSSPLTRIGQSVPLHIYEDHSTATPSTYMTHHMLSSTSVTPASPTSAQPNVSLAWPSVSRTASQILGIASPESKSLQSSAVITSQPLPSASDMVGRLAASASGGVSVGVVAPTVSSKLGKETLRNKQAWTTTVFHGCVQDSPPITSTVKPAYTNVSQVIQHSTPAVKPPNISFISPGPSVKLTVPDIIKQVCSSNSHILPSESTSMDTSKSPFPTDLEHYPLHKASAKGDTVCLESLLKNNTVNSNLSLKDGSTPVHSAVEYNQEGCLKLLLENGCKASSLRDDRTTPLHIAASKGHVGCLRLLLAKGAAVNLANAEYLTPLLLAVKSGHTQCCQLLLRHGANVLFAGQDGLSSIHHAVEAGHLDTLRTLLDRLKLAGITRDSDTAHQLVAVTDHAGWTLAHMAAHLPTQDCLVMLSESLPLDFDATDKLGRTVREVASKPCKEILGDFGRPSSPSLKVAVELRYILENTTVSNVKMGSMHVGPSVGWRMMEERLRATLLGYLAQLDVGLRTRRIARMEAEASEKDKTIGADRDFTLGLTMANIKQFEMGFYKWTPGMQTDTSPYLILCNNEHKKVTITVDDSDFMCELIAFDVLHPVSSINNYLRLMEQYRSVIFYGPAGSGKSYLAHKLAQSIAAQEITKGRKPSIYQLTLQSGFTYSKFLAFLKQRNCVVPVNKEDSGVAPILLLDNMETVDIAQLFGELLDPMEYRGIGHAFCLRGDDRGNNGMHYLTDQFYVIGTMNKARSLGVDLSILPRFRWVQFRLDTEPLRGLLARHFLRRLCNLYSGSLPVSTSAEEEGKSFSGRAKSNVKEGSGPAVMRAVEWVVCVWQRLNDSLLKLGLPEVVLGPCTFFRCPLERRDSSVILEWMKTTWNQMIAPRVREAVKRGTGSEAASEGQQKVANTALYVLMQRSVILGCPLAGQVKDAYLAGFAGSNELDIPLRQSAGGGYVKTRASLLSGSSSPLSSIRHSRSASGGLQRKSEGGSQSPARLSSTPQRARSVEPNESHSGVSTASPKLYRVVICHEDKDSPESASNIKRRSLSDSNVDKAVKQEQQIQQQQVLESLNHASSSIIQSPNVHQSQAKVARLDVKPDSLSKVINLSSAFVTPQAWDVSPRTAASTSAIRKSGRVSPLLALVSAQYRQGVSSGGGAVATGYKKSRSSENISSSSGRRGFSPGPFSFSLATPTSNLSSFKFLEKSTGASNKVDQVMREAKREGKTSLVLADMSIPDFSVFNKVPTPTDEVPKNRSFVFVGRPSPKALKANVQENILKREIEGGKEEVWSRIPQQEVWSRRTDVFVPIEKQEDKEQV</sequence>
<proteinExistence type="predicted"/>
<dbReference type="Pfam" id="PF25408">
    <property type="entry name" value="AAA_lid_NAV1"/>
    <property type="match status" value="1"/>
</dbReference>
<feature type="compositionally biased region" description="Polar residues" evidence="15">
    <location>
        <begin position="1840"/>
        <end position="1854"/>
    </location>
</feature>
<feature type="domain" description="AAA+ ATPase" evidence="16">
    <location>
        <begin position="1467"/>
        <end position="1627"/>
    </location>
</feature>
<feature type="coiled-coil region" evidence="14">
    <location>
        <begin position="256"/>
        <end position="294"/>
    </location>
</feature>
<evidence type="ECO:0000256" key="7">
    <source>
        <dbReference type="ARBA" id="ARBA00022737"/>
    </source>
</evidence>
<keyword evidence="13" id="KW-0040">ANK repeat</keyword>
<feature type="coiled-coil region" evidence="14">
    <location>
        <begin position="172"/>
        <end position="210"/>
    </location>
</feature>
<evidence type="ECO:0000256" key="10">
    <source>
        <dbReference type="ARBA" id="ARBA00023273"/>
    </source>
</evidence>
<dbReference type="InterPro" id="IPR050719">
    <property type="entry name" value="Cortactin-Actin_Reg"/>
</dbReference>
<keyword evidence="9 14" id="KW-0175">Coiled coil</keyword>
<dbReference type="SMART" id="SM00248">
    <property type="entry name" value="ANK"/>
    <property type="match status" value="6"/>
</dbReference>
<reference evidence="17" key="1">
    <citation type="journal article" date="2023" name="G3 (Bethesda)">
        <title>A reference genome for the long-term kleptoplast-retaining sea slug Elysia crispata morphotype clarki.</title>
        <authorList>
            <person name="Eastman K.E."/>
            <person name="Pendleton A.L."/>
            <person name="Shaikh M.A."/>
            <person name="Suttiyut T."/>
            <person name="Ogas R."/>
            <person name="Tomko P."/>
            <person name="Gavelis G."/>
            <person name="Widhalm J.R."/>
            <person name="Wisecaver J.H."/>
        </authorList>
    </citation>
    <scope>NUCLEOTIDE SEQUENCE</scope>
    <source>
        <strain evidence="17">ECLA1</strain>
    </source>
</reference>
<name>A0AAE1A311_9GAST</name>
<comment type="subunit">
    <text evidence="12">Interacts with CTTN/cortactin SH3 domain. Interacts with STRN, STRN4/zinedin and MOB4/phocein; this interactions mediate the association with the STRIPAK core complex and may regulate dendritic spine distribution of the STRIPAK complex in hippocampal neurons. Activation of glutamate receptors weakens the interaction with STRN and STRN4.</text>
</comment>
<evidence type="ECO:0000313" key="18">
    <source>
        <dbReference type="Proteomes" id="UP001283361"/>
    </source>
</evidence>
<dbReference type="GO" id="GO:0005938">
    <property type="term" value="C:cell cortex"/>
    <property type="evidence" value="ECO:0007669"/>
    <property type="project" value="UniProtKB-SubCell"/>
</dbReference>
<dbReference type="Pfam" id="PF12796">
    <property type="entry name" value="Ank_2"/>
    <property type="match status" value="2"/>
</dbReference>
<feature type="region of interest" description="Disordered" evidence="15">
    <location>
        <begin position="521"/>
        <end position="589"/>
    </location>
</feature>
<dbReference type="InterPro" id="IPR019131">
    <property type="entry name" value="Cortactin-binding_p2_N"/>
</dbReference>
<dbReference type="SMART" id="SM00382">
    <property type="entry name" value="AAA"/>
    <property type="match status" value="1"/>
</dbReference>
<keyword evidence="18" id="KW-1185">Reference proteome</keyword>
<dbReference type="PROSITE" id="PS50088">
    <property type="entry name" value="ANK_REPEAT"/>
    <property type="match status" value="4"/>
</dbReference>
<organism evidence="17 18">
    <name type="scientific">Elysia crispata</name>
    <name type="common">lettuce slug</name>
    <dbReference type="NCBI Taxonomy" id="231223"/>
    <lineage>
        <taxon>Eukaryota</taxon>
        <taxon>Metazoa</taxon>
        <taxon>Spiralia</taxon>
        <taxon>Lophotrochozoa</taxon>
        <taxon>Mollusca</taxon>
        <taxon>Gastropoda</taxon>
        <taxon>Heterobranchia</taxon>
        <taxon>Euthyneura</taxon>
        <taxon>Panpulmonata</taxon>
        <taxon>Sacoglossa</taxon>
        <taxon>Placobranchoidea</taxon>
        <taxon>Plakobranchidae</taxon>
        <taxon>Elysia</taxon>
    </lineage>
</organism>
<feature type="compositionally biased region" description="Polar residues" evidence="15">
    <location>
        <begin position="12"/>
        <end position="35"/>
    </location>
</feature>
<evidence type="ECO:0000259" key="16">
    <source>
        <dbReference type="SMART" id="SM00382"/>
    </source>
</evidence>
<feature type="repeat" description="ANK" evidence="13">
    <location>
        <begin position="1174"/>
        <end position="1206"/>
    </location>
</feature>
<feature type="compositionally biased region" description="Low complexity" evidence="15">
    <location>
        <begin position="332"/>
        <end position="368"/>
    </location>
</feature>
<dbReference type="PROSITE" id="PS50297">
    <property type="entry name" value="ANK_REP_REGION"/>
    <property type="match status" value="4"/>
</dbReference>
<dbReference type="Gene3D" id="3.40.50.300">
    <property type="entry name" value="P-loop containing nucleotide triphosphate hydrolases"/>
    <property type="match status" value="1"/>
</dbReference>
<feature type="compositionally biased region" description="Polar residues" evidence="15">
    <location>
        <begin position="485"/>
        <end position="498"/>
    </location>
</feature>
<feature type="region of interest" description="Disordered" evidence="15">
    <location>
        <begin position="433"/>
        <end position="505"/>
    </location>
</feature>
<evidence type="ECO:0000256" key="13">
    <source>
        <dbReference type="PROSITE-ProRule" id="PRU00023"/>
    </source>
</evidence>
<dbReference type="SUPFAM" id="SSF52540">
    <property type="entry name" value="P-loop containing nucleoside triphosphate hydrolases"/>
    <property type="match status" value="1"/>
</dbReference>
<keyword evidence="10" id="KW-0966">Cell projection</keyword>
<dbReference type="Pfam" id="PF09727">
    <property type="entry name" value="CortBP2"/>
    <property type="match status" value="1"/>
</dbReference>
<dbReference type="EMBL" id="JAWDGP010002774">
    <property type="protein sequence ID" value="KAK3779988.1"/>
    <property type="molecule type" value="Genomic_DNA"/>
</dbReference>
<dbReference type="Gene3D" id="1.25.40.20">
    <property type="entry name" value="Ankyrin repeat-containing domain"/>
    <property type="match status" value="1"/>
</dbReference>
<feature type="region of interest" description="Disordered" evidence="15">
    <location>
        <begin position="1"/>
        <end position="36"/>
    </location>
</feature>
<evidence type="ECO:0000256" key="3">
    <source>
        <dbReference type="ARBA" id="ARBA00017042"/>
    </source>
</evidence>
<comment type="caution">
    <text evidence="17">The sequence shown here is derived from an EMBL/GenBank/DDBJ whole genome shotgun (WGS) entry which is preliminary data.</text>
</comment>
<comment type="function">
    <text evidence="11">Regulates the dendritic spine distribution of CTTN/cortactin in hippocampal neurons, and thus controls dendritic spinogenesis and dendritic spine maintenance. Associates with the striatin-interacting phosphatase and kinase (STRIPAK) core complex to regulate dendritic spine distribution of the STRIPAK complex in hippocampal neurons.</text>
</comment>
<feature type="region of interest" description="Disordered" evidence="15">
    <location>
        <begin position="310"/>
        <end position="368"/>
    </location>
</feature>
<evidence type="ECO:0000256" key="4">
    <source>
        <dbReference type="ARBA" id="ARBA00022481"/>
    </source>
</evidence>
<feature type="compositionally biased region" description="Low complexity" evidence="15">
    <location>
        <begin position="638"/>
        <end position="653"/>
    </location>
</feature>
<evidence type="ECO:0000256" key="2">
    <source>
        <dbReference type="ARBA" id="ARBA00004552"/>
    </source>
</evidence>
<evidence type="ECO:0000256" key="11">
    <source>
        <dbReference type="ARBA" id="ARBA00044742"/>
    </source>
</evidence>
<evidence type="ECO:0000313" key="17">
    <source>
        <dbReference type="EMBL" id="KAK3779988.1"/>
    </source>
</evidence>
<dbReference type="InterPro" id="IPR036770">
    <property type="entry name" value="Ankyrin_rpt-contain_sf"/>
</dbReference>
<accession>A0AAE1A311</accession>
<evidence type="ECO:0000256" key="6">
    <source>
        <dbReference type="ARBA" id="ARBA00022553"/>
    </source>
</evidence>
<evidence type="ECO:0000256" key="5">
    <source>
        <dbReference type="ARBA" id="ARBA00022490"/>
    </source>
</evidence>
<evidence type="ECO:0000256" key="9">
    <source>
        <dbReference type="ARBA" id="ARBA00023054"/>
    </source>
</evidence>
<evidence type="ECO:0000256" key="8">
    <source>
        <dbReference type="ARBA" id="ARBA00023018"/>
    </source>
</evidence>
<feature type="region of interest" description="Disordered" evidence="15">
    <location>
        <begin position="636"/>
        <end position="667"/>
    </location>
</feature>
<dbReference type="PANTHER" id="PTHR23166">
    <property type="entry name" value="FILAMIN/GPBP-INTERACTING PROTEIN"/>
    <property type="match status" value="1"/>
</dbReference>
<feature type="region of interest" description="Disordered" evidence="15">
    <location>
        <begin position="1814"/>
        <end position="1868"/>
    </location>
</feature>
<feature type="compositionally biased region" description="Low complexity" evidence="15">
    <location>
        <begin position="2019"/>
        <end position="2034"/>
    </location>
</feature>
<feature type="compositionally biased region" description="Low complexity" evidence="15">
    <location>
        <begin position="1814"/>
        <end position="1833"/>
    </location>
</feature>
<feature type="region of interest" description="Disordered" evidence="15">
    <location>
        <begin position="2004"/>
        <end position="2034"/>
    </location>
</feature>
<dbReference type="GO" id="GO:0043197">
    <property type="term" value="C:dendritic spine"/>
    <property type="evidence" value="ECO:0007669"/>
    <property type="project" value="UniProtKB-SubCell"/>
</dbReference>
<keyword evidence="7" id="KW-0677">Repeat</keyword>
<feature type="repeat" description="ANK" evidence="13">
    <location>
        <begin position="1207"/>
        <end position="1230"/>
    </location>
</feature>
<keyword evidence="6" id="KW-0597">Phosphoprotein</keyword>
<evidence type="ECO:0000256" key="15">
    <source>
        <dbReference type="SAM" id="MobiDB-lite"/>
    </source>
</evidence>
<dbReference type="Proteomes" id="UP001283361">
    <property type="component" value="Unassembled WGS sequence"/>
</dbReference>
<dbReference type="PANTHER" id="PTHR23166:SF5">
    <property type="entry name" value="CTTNBP2 N-TERMINAL-LIKE PROTEIN"/>
    <property type="match status" value="1"/>
</dbReference>
<comment type="subcellular location">
    <subcellularLocation>
        <location evidence="2">Cell projection</location>
        <location evidence="2">Dendritic spine</location>
    </subcellularLocation>
    <subcellularLocation>
        <location evidence="1">Cytoplasm</location>
        <location evidence="1">Cell cortex</location>
    </subcellularLocation>
</comment>
<keyword evidence="4" id="KW-0488">Methylation</keyword>
<evidence type="ECO:0000256" key="12">
    <source>
        <dbReference type="ARBA" id="ARBA00044767"/>
    </source>
</evidence>
<evidence type="ECO:0000256" key="14">
    <source>
        <dbReference type="SAM" id="Coils"/>
    </source>
</evidence>
<feature type="repeat" description="ANK" evidence="13">
    <location>
        <begin position="1108"/>
        <end position="1140"/>
    </location>
</feature>
<dbReference type="InterPro" id="IPR027417">
    <property type="entry name" value="P-loop_NTPase"/>
</dbReference>
<keyword evidence="8" id="KW-0770">Synapse</keyword>
<dbReference type="InterPro" id="IPR003593">
    <property type="entry name" value="AAA+_ATPase"/>
</dbReference>
<feature type="compositionally biased region" description="Low complexity" evidence="15">
    <location>
        <begin position="534"/>
        <end position="550"/>
    </location>
</feature>
<gene>
    <name evidence="17" type="ORF">RRG08_028414</name>
</gene>
<dbReference type="SUPFAM" id="SSF48403">
    <property type="entry name" value="Ankyrin repeat"/>
    <property type="match status" value="1"/>
</dbReference>
<protein>
    <recommendedName>
        <fullName evidence="3">Cortactin-binding protein 2</fullName>
    </recommendedName>
</protein>
<keyword evidence="5" id="KW-0963">Cytoplasm</keyword>
<feature type="compositionally biased region" description="Polar residues" evidence="15">
    <location>
        <begin position="654"/>
        <end position="667"/>
    </location>
</feature>